<dbReference type="GO" id="GO:0051082">
    <property type="term" value="F:unfolded protein binding"/>
    <property type="evidence" value="ECO:0007669"/>
    <property type="project" value="TreeGrafter"/>
</dbReference>
<comment type="caution">
    <text evidence="4">The sequence shown here is derived from an EMBL/GenBank/DDBJ whole genome shotgun (WGS) entry which is preliminary data.</text>
</comment>
<dbReference type="PANTHER" id="PTHR13194">
    <property type="entry name" value="COMPLEX I INTERMEDIATE-ASSOCIATED PROTEIN 30"/>
    <property type="match status" value="1"/>
</dbReference>
<evidence type="ECO:0000313" key="4">
    <source>
        <dbReference type="EMBL" id="KAK3276944.1"/>
    </source>
</evidence>
<gene>
    <name evidence="4" type="ORF">CYMTET_15021</name>
</gene>
<dbReference type="Pfam" id="PF08547">
    <property type="entry name" value="CIA30"/>
    <property type="match status" value="1"/>
</dbReference>
<feature type="signal peptide" evidence="2">
    <location>
        <begin position="1"/>
        <end position="30"/>
    </location>
</feature>
<proteinExistence type="inferred from homology"/>
<dbReference type="AlphaFoldDB" id="A0AAE0GEW9"/>
<feature type="domain" description="NADH:ubiquinone oxidoreductase intermediate-associated protein 30" evidence="3">
    <location>
        <begin position="42"/>
        <end position="209"/>
    </location>
</feature>
<dbReference type="GO" id="GO:0010257">
    <property type="term" value="P:NADH dehydrogenase complex assembly"/>
    <property type="evidence" value="ECO:0007669"/>
    <property type="project" value="TreeGrafter"/>
</dbReference>
<feature type="chain" id="PRO_5042028383" description="NADH:ubiquinone oxidoreductase intermediate-associated protein 30 domain-containing protein" evidence="2">
    <location>
        <begin position="31"/>
        <end position="542"/>
    </location>
</feature>
<dbReference type="InterPro" id="IPR013857">
    <property type="entry name" value="NADH-UbQ_OxRdtase-assoc_prot30"/>
</dbReference>
<dbReference type="InterPro" id="IPR029033">
    <property type="entry name" value="His_PPase_superfam"/>
</dbReference>
<keyword evidence="2" id="KW-0732">Signal</keyword>
<dbReference type="EMBL" id="LGRX02006312">
    <property type="protein sequence ID" value="KAK3276944.1"/>
    <property type="molecule type" value="Genomic_DNA"/>
</dbReference>
<dbReference type="SUPFAM" id="SSF49785">
    <property type="entry name" value="Galactose-binding domain-like"/>
    <property type="match status" value="1"/>
</dbReference>
<dbReference type="SUPFAM" id="SSF53254">
    <property type="entry name" value="Phosphoglycerate mutase-like"/>
    <property type="match status" value="1"/>
</dbReference>
<keyword evidence="5" id="KW-1185">Reference proteome</keyword>
<dbReference type="InterPro" id="IPR039131">
    <property type="entry name" value="NDUFAF1"/>
</dbReference>
<evidence type="ECO:0000256" key="1">
    <source>
        <dbReference type="ARBA" id="ARBA00007884"/>
    </source>
</evidence>
<dbReference type="InterPro" id="IPR008979">
    <property type="entry name" value="Galactose-bd-like_sf"/>
</dbReference>
<organism evidence="4 5">
    <name type="scientific">Cymbomonas tetramitiformis</name>
    <dbReference type="NCBI Taxonomy" id="36881"/>
    <lineage>
        <taxon>Eukaryota</taxon>
        <taxon>Viridiplantae</taxon>
        <taxon>Chlorophyta</taxon>
        <taxon>Pyramimonadophyceae</taxon>
        <taxon>Pyramimonadales</taxon>
        <taxon>Pyramimonadaceae</taxon>
        <taxon>Cymbomonas</taxon>
    </lineage>
</organism>
<dbReference type="PANTHER" id="PTHR13194:SF19">
    <property type="entry name" value="NAD(P)-BINDING ROSSMANN-FOLD SUPERFAMILY PROTEIN"/>
    <property type="match status" value="1"/>
</dbReference>
<dbReference type="InterPro" id="IPR000560">
    <property type="entry name" value="His_Pase_clade-2"/>
</dbReference>
<dbReference type="Pfam" id="PF00328">
    <property type="entry name" value="His_Phos_2"/>
    <property type="match status" value="1"/>
</dbReference>
<dbReference type="PROSITE" id="PS00616">
    <property type="entry name" value="HIS_ACID_PHOSPHAT_1"/>
    <property type="match status" value="1"/>
</dbReference>
<evidence type="ECO:0000259" key="3">
    <source>
        <dbReference type="Pfam" id="PF08547"/>
    </source>
</evidence>
<evidence type="ECO:0000313" key="5">
    <source>
        <dbReference type="Proteomes" id="UP001190700"/>
    </source>
</evidence>
<dbReference type="Gene3D" id="3.40.50.1240">
    <property type="entry name" value="Phosphoglycerate mutase-like"/>
    <property type="match status" value="1"/>
</dbReference>
<dbReference type="Proteomes" id="UP001190700">
    <property type="component" value="Unassembled WGS sequence"/>
</dbReference>
<sequence length="542" mass="57540">MTRGTIASTHLKLLGALGVFCGLFCDTVRCAEEAAKYVELATFNATGKVLDWEVVNDPVMGGQSTSSFTTVDNHGVWEGDVKIVPFLHAAGFCIARTKGLVDFPEASGFDVLQLRVRAAVTSPYNRTGFQAQVATKGGHAGYRNGQYVASFLATANWTTVSIPFSEFELTWRGQPIQGPPLTEQLAQIQQLGVSAGQDPNVPGQFKLELAWIRAGRSASSAPDTLKQASSMSTGMPSKSAVAAVDLKAVVIVSRHGIRTPYGPDGGDLSSESFMKFSHVWPELPVDAAAWGVPTMAGQLLTAHGELNIRAMGSFYASQARYAALLGSRGEAGEDVNCSNVFLYADNSTRDVQTAEAFLRGLAPVCEGVVVPTVQGSASLFNTGNHPSTECAGATASQEKILLGGEEGGYAAFDHAQSLRIDQVQQVVQCCPDPGLCDPNLAAGEVAGEVGESNECVMTGIPNKFIGKFYQALDGPSSLASYFSSYFLLGWLNNVTIPAIKGVPPAQLVDWYQLMYAGFNVVDNWWSARSFASELAAQSLSGD</sequence>
<dbReference type="InterPro" id="IPR033379">
    <property type="entry name" value="Acid_Pase_AS"/>
</dbReference>
<accession>A0AAE0GEW9</accession>
<protein>
    <recommendedName>
        <fullName evidence="3">NADH:ubiquinone oxidoreductase intermediate-associated protein 30 domain-containing protein</fullName>
    </recommendedName>
</protein>
<dbReference type="CDD" id="cd07061">
    <property type="entry name" value="HP_HAP_like"/>
    <property type="match status" value="1"/>
</dbReference>
<comment type="similarity">
    <text evidence="1">Belongs to the CIA30 family.</text>
</comment>
<reference evidence="4 5" key="1">
    <citation type="journal article" date="2015" name="Genome Biol. Evol.">
        <title>Comparative Genomics of a Bacterivorous Green Alga Reveals Evolutionary Causalities and Consequences of Phago-Mixotrophic Mode of Nutrition.</title>
        <authorList>
            <person name="Burns J.A."/>
            <person name="Paasch A."/>
            <person name="Narechania A."/>
            <person name="Kim E."/>
        </authorList>
    </citation>
    <scope>NUCLEOTIDE SEQUENCE [LARGE SCALE GENOMIC DNA]</scope>
    <source>
        <strain evidence="4 5">PLY_AMNH</strain>
    </source>
</reference>
<name>A0AAE0GEW9_9CHLO</name>
<evidence type="ECO:0000256" key="2">
    <source>
        <dbReference type="SAM" id="SignalP"/>
    </source>
</evidence>